<dbReference type="InterPro" id="IPR014710">
    <property type="entry name" value="RmlC-like_jellyroll"/>
</dbReference>
<dbReference type="Proteomes" id="UP000053411">
    <property type="component" value="Unassembled WGS sequence"/>
</dbReference>
<dbReference type="Pfam" id="PF07883">
    <property type="entry name" value="Cupin_2"/>
    <property type="match status" value="1"/>
</dbReference>
<dbReference type="EMBL" id="KN848071">
    <property type="protein sequence ID" value="KIX98465.1"/>
    <property type="molecule type" value="Genomic_DNA"/>
</dbReference>
<dbReference type="OrthoDB" id="5840532at2759"/>
<name>A0A0D2H9E6_9EURO</name>
<dbReference type="PANTHER" id="PTHR36156:SF2">
    <property type="entry name" value="CUPIN TYPE-2 DOMAIN-CONTAINING PROTEIN"/>
    <property type="match status" value="1"/>
</dbReference>
<keyword evidence="3" id="KW-1185">Reference proteome</keyword>
<protein>
    <recommendedName>
        <fullName evidence="1">Cupin type-2 domain-containing protein</fullName>
    </recommendedName>
</protein>
<dbReference type="AlphaFoldDB" id="A0A0D2H9E6"/>
<evidence type="ECO:0000313" key="3">
    <source>
        <dbReference type="Proteomes" id="UP000053411"/>
    </source>
</evidence>
<organism evidence="2 3">
    <name type="scientific">Fonsecaea multimorphosa CBS 102226</name>
    <dbReference type="NCBI Taxonomy" id="1442371"/>
    <lineage>
        <taxon>Eukaryota</taxon>
        <taxon>Fungi</taxon>
        <taxon>Dikarya</taxon>
        <taxon>Ascomycota</taxon>
        <taxon>Pezizomycotina</taxon>
        <taxon>Eurotiomycetes</taxon>
        <taxon>Chaetothyriomycetidae</taxon>
        <taxon>Chaetothyriales</taxon>
        <taxon>Herpotrichiellaceae</taxon>
        <taxon>Fonsecaea</taxon>
    </lineage>
</organism>
<evidence type="ECO:0000313" key="2">
    <source>
        <dbReference type="EMBL" id="KIX98465.1"/>
    </source>
</evidence>
<dbReference type="VEuPathDB" id="FungiDB:Z520_05766"/>
<dbReference type="GeneID" id="27711512"/>
<sequence>MSTDRAIPNNLPVSRRLITSHNAAGQAVFHTVDQGHLKPVLGAVAQYNTVYSTVKTPIDLENDEDIRVNEANQDLPLSIRGGSVCRIVDMEPRGRAPMHRTESVDYGIVIFGEAELILDSGETQLMRPGDVVVQRATKHSWYNPSKENWVRVAFVLLEALPVRVQGQILGEELSGLSSDHPSTANFKSH</sequence>
<dbReference type="InterPro" id="IPR013096">
    <property type="entry name" value="Cupin_2"/>
</dbReference>
<dbReference type="CDD" id="cd02231">
    <property type="entry name" value="cupin_BLL6423-like"/>
    <property type="match status" value="1"/>
</dbReference>
<dbReference type="PANTHER" id="PTHR36156">
    <property type="entry name" value="SLR2101 PROTEIN"/>
    <property type="match status" value="1"/>
</dbReference>
<evidence type="ECO:0000259" key="1">
    <source>
        <dbReference type="Pfam" id="PF07883"/>
    </source>
</evidence>
<accession>A0A0D2H9E6</accession>
<dbReference type="InterPro" id="IPR011051">
    <property type="entry name" value="RmlC_Cupin_sf"/>
</dbReference>
<dbReference type="RefSeq" id="XP_016632588.1">
    <property type="nucleotide sequence ID" value="XM_016776269.1"/>
</dbReference>
<dbReference type="SUPFAM" id="SSF51182">
    <property type="entry name" value="RmlC-like cupins"/>
    <property type="match status" value="1"/>
</dbReference>
<dbReference type="InterPro" id="IPR047142">
    <property type="entry name" value="OryJ/VirC-like"/>
</dbReference>
<dbReference type="Gene3D" id="2.60.120.10">
    <property type="entry name" value="Jelly Rolls"/>
    <property type="match status" value="1"/>
</dbReference>
<feature type="domain" description="Cupin type-2" evidence="1">
    <location>
        <begin position="87"/>
        <end position="148"/>
    </location>
</feature>
<reference evidence="2 3" key="1">
    <citation type="submission" date="2015-01" db="EMBL/GenBank/DDBJ databases">
        <title>The Genome Sequence of Fonsecaea multimorphosa CBS 102226.</title>
        <authorList>
            <consortium name="The Broad Institute Genomics Platform"/>
            <person name="Cuomo C."/>
            <person name="de Hoog S."/>
            <person name="Gorbushina A."/>
            <person name="Stielow B."/>
            <person name="Teixiera M."/>
            <person name="Abouelleil A."/>
            <person name="Chapman S.B."/>
            <person name="Priest M."/>
            <person name="Young S.K."/>
            <person name="Wortman J."/>
            <person name="Nusbaum C."/>
            <person name="Birren B."/>
        </authorList>
    </citation>
    <scope>NUCLEOTIDE SEQUENCE [LARGE SCALE GENOMIC DNA]</scope>
    <source>
        <strain evidence="2 3">CBS 102226</strain>
    </source>
</reference>
<gene>
    <name evidence="2" type="ORF">Z520_05766</name>
</gene>
<proteinExistence type="predicted"/>
<dbReference type="STRING" id="1442371.A0A0D2H9E6"/>